<dbReference type="SMART" id="SM00592">
    <property type="entry name" value="BRK"/>
    <property type="match status" value="1"/>
</dbReference>
<organism evidence="9 10">
    <name type="scientific">Steinernema carpocapsae</name>
    <name type="common">Entomopathogenic nematode</name>
    <dbReference type="NCBI Taxonomy" id="34508"/>
    <lineage>
        <taxon>Eukaryota</taxon>
        <taxon>Metazoa</taxon>
        <taxon>Ecdysozoa</taxon>
        <taxon>Nematoda</taxon>
        <taxon>Chromadorea</taxon>
        <taxon>Rhabditida</taxon>
        <taxon>Tylenchina</taxon>
        <taxon>Panagrolaimomorpha</taxon>
        <taxon>Strongyloidoidea</taxon>
        <taxon>Steinernematidae</taxon>
        <taxon>Steinernema</taxon>
    </lineage>
</organism>
<evidence type="ECO:0000259" key="7">
    <source>
        <dbReference type="PROSITE" id="PS51204"/>
    </source>
</evidence>
<evidence type="ECO:0000259" key="8">
    <source>
        <dbReference type="PROSITE" id="PS51666"/>
    </source>
</evidence>
<feature type="region of interest" description="Disordered" evidence="5">
    <location>
        <begin position="382"/>
        <end position="424"/>
    </location>
</feature>
<dbReference type="Pfam" id="PF07533">
    <property type="entry name" value="BRK"/>
    <property type="match status" value="1"/>
</dbReference>
<feature type="compositionally biased region" description="Basic residues" evidence="5">
    <location>
        <begin position="320"/>
        <end position="332"/>
    </location>
</feature>
<dbReference type="PROSITE" id="PS51204">
    <property type="entry name" value="HSA"/>
    <property type="match status" value="1"/>
</dbReference>
<sequence length="605" mass="70852">MQDKGLPKRDRKKSKEGSTGEPEKPAFDENQLAQLRSQVEVYRLLARNQPVPSYLSSRAVRLEPVSLLPDPYGEYTGEDEKGHKLPYDLEKVFKFFQERDGHRASSVRSLGLDPQKVLKEREYRMQNRIGLRIKELNGLPADVGNRLRMKAEIEMRSLRLVNLQKQIRKEVLGQLKRDTTLETALNPFAYRRTKRQTLREARATEKLEKQQKMEAEKRRRLEHLDLLQVILQHGRDFREFHKNNLAKHSKLKKAVVTYHANNERERKKDELRNEKMRMMKLMQEDEEGYRQMLDEKKDRRLVFLLSQTDDYVGSLTGLVKKHQQNEKKKKATERKEARNKDKEEIRIHVRDCETGEILHGVEAPKADEIDAWMETHPGFEVISRDEVSSESEGEEDVDDEPIERMPTVVNDDRDDKDEYEGLDEEQRNKRIIERARNEEDEYAAKTRSQMESYYATAHRIIEKVVQQHSTLGGGNPELQLKPYQIEGLEWMVSLYNNNLNGILADEMGLGKTIQTVALITYLMEVKKVNGPYLIIVPLSTISNWYLELEKWAPHVVTIVYKGDKEARKRMENAIRKDHFNVLLTTYDYVLKEKAVRNWARSAGST</sequence>
<feature type="compositionally biased region" description="Acidic residues" evidence="5">
    <location>
        <begin position="412"/>
        <end position="423"/>
    </location>
</feature>
<accession>A0A4U5MVF4</accession>
<dbReference type="PROSITE" id="PS51666">
    <property type="entry name" value="QLQ"/>
    <property type="match status" value="1"/>
</dbReference>
<dbReference type="OrthoDB" id="6017at2759"/>
<comment type="subcellular location">
    <subcellularLocation>
        <location evidence="1">Nucleus</location>
    </subcellularLocation>
</comment>
<dbReference type="InterPro" id="IPR014012">
    <property type="entry name" value="HSA_dom"/>
</dbReference>
<keyword evidence="3" id="KW-0804">Transcription</keyword>
<feature type="domain" description="HSA" evidence="7">
    <location>
        <begin position="211"/>
        <end position="283"/>
    </location>
</feature>
<proteinExistence type="predicted"/>
<keyword evidence="4" id="KW-0539">Nucleus</keyword>
<dbReference type="InterPro" id="IPR006576">
    <property type="entry name" value="BRK_domain"/>
</dbReference>
<dbReference type="STRING" id="34508.A0A4U5MVF4"/>
<dbReference type="FunFam" id="1.20.5.170:FF:000008">
    <property type="entry name" value="probable global transcription activator SNF2L2 isoform X1"/>
    <property type="match status" value="1"/>
</dbReference>
<dbReference type="Gene3D" id="3.40.50.10810">
    <property type="entry name" value="Tandem AAA-ATPase domain"/>
    <property type="match status" value="1"/>
</dbReference>
<dbReference type="EMBL" id="AZBU02000006">
    <property type="protein sequence ID" value="TKR73837.1"/>
    <property type="molecule type" value="Genomic_DNA"/>
</dbReference>
<protein>
    <recommendedName>
        <fullName evidence="11">Helicase ATP-binding domain-containing protein</fullName>
    </recommendedName>
</protein>
<dbReference type="GO" id="GO:0005524">
    <property type="term" value="F:ATP binding"/>
    <property type="evidence" value="ECO:0007669"/>
    <property type="project" value="InterPro"/>
</dbReference>
<feature type="compositionally biased region" description="Basic and acidic residues" evidence="5">
    <location>
        <begin position="333"/>
        <end position="342"/>
    </location>
</feature>
<evidence type="ECO:0000256" key="2">
    <source>
        <dbReference type="ARBA" id="ARBA00023015"/>
    </source>
</evidence>
<feature type="domain" description="QLQ" evidence="8">
    <location>
        <begin position="26"/>
        <end position="61"/>
    </location>
</feature>
<dbReference type="GO" id="GO:0005634">
    <property type="term" value="C:nucleus"/>
    <property type="evidence" value="ECO:0007669"/>
    <property type="project" value="UniProtKB-SubCell"/>
</dbReference>
<evidence type="ECO:0008006" key="11">
    <source>
        <dbReference type="Google" id="ProtNLM"/>
    </source>
</evidence>
<dbReference type="Pfam" id="PF08880">
    <property type="entry name" value="QLQ"/>
    <property type="match status" value="1"/>
</dbReference>
<evidence type="ECO:0000313" key="9">
    <source>
        <dbReference type="EMBL" id="TKR73837.1"/>
    </source>
</evidence>
<evidence type="ECO:0000256" key="3">
    <source>
        <dbReference type="ARBA" id="ARBA00023163"/>
    </source>
</evidence>
<feature type="region of interest" description="Disordered" evidence="5">
    <location>
        <begin position="320"/>
        <end position="342"/>
    </location>
</feature>
<dbReference type="SUPFAM" id="SSF160481">
    <property type="entry name" value="BRK domain-like"/>
    <property type="match status" value="1"/>
</dbReference>
<name>A0A4U5MVF4_STECR</name>
<dbReference type="InterPro" id="IPR027417">
    <property type="entry name" value="P-loop_NTPase"/>
</dbReference>
<dbReference type="Gene3D" id="1.20.5.170">
    <property type="match status" value="1"/>
</dbReference>
<dbReference type="InterPro" id="IPR038718">
    <property type="entry name" value="SNF2-like_sf"/>
</dbReference>
<reference evidence="9 10" key="1">
    <citation type="journal article" date="2015" name="Genome Biol.">
        <title>Comparative genomics of Steinernema reveals deeply conserved gene regulatory networks.</title>
        <authorList>
            <person name="Dillman A.R."/>
            <person name="Macchietto M."/>
            <person name="Porter C.F."/>
            <person name="Rogers A."/>
            <person name="Williams B."/>
            <person name="Antoshechkin I."/>
            <person name="Lee M.M."/>
            <person name="Goodwin Z."/>
            <person name="Lu X."/>
            <person name="Lewis E.E."/>
            <person name="Goodrich-Blair H."/>
            <person name="Stock S.P."/>
            <person name="Adams B.J."/>
            <person name="Sternberg P.W."/>
            <person name="Mortazavi A."/>
        </authorList>
    </citation>
    <scope>NUCLEOTIDE SEQUENCE [LARGE SCALE GENOMIC DNA]</scope>
    <source>
        <strain evidence="9 10">ALL</strain>
    </source>
</reference>
<dbReference type="InterPro" id="IPR037259">
    <property type="entry name" value="BRK_sf"/>
</dbReference>
<dbReference type="Pfam" id="PF00176">
    <property type="entry name" value="SNF2-rel_dom"/>
    <property type="match status" value="1"/>
</dbReference>
<dbReference type="InterPro" id="IPR000330">
    <property type="entry name" value="SNF2_N"/>
</dbReference>
<dbReference type="SUPFAM" id="SSF52540">
    <property type="entry name" value="P-loop containing nucleoside triphosphate hydrolases"/>
    <property type="match status" value="1"/>
</dbReference>
<dbReference type="Proteomes" id="UP000298663">
    <property type="component" value="Unassembled WGS sequence"/>
</dbReference>
<feature type="region of interest" description="Disordered" evidence="5">
    <location>
        <begin position="1"/>
        <end position="31"/>
    </location>
</feature>
<dbReference type="InterPro" id="IPR014978">
    <property type="entry name" value="Gln-Leu-Gln_QLQ"/>
</dbReference>
<dbReference type="SMART" id="SM00951">
    <property type="entry name" value="QLQ"/>
    <property type="match status" value="1"/>
</dbReference>
<feature type="compositionally biased region" description="Basic and acidic residues" evidence="5">
    <location>
        <begin position="1"/>
        <end position="27"/>
    </location>
</feature>
<evidence type="ECO:0000256" key="5">
    <source>
        <dbReference type="SAM" id="MobiDB-lite"/>
    </source>
</evidence>
<comment type="caution">
    <text evidence="9">The sequence shown here is derived from an EMBL/GenBank/DDBJ whole genome shotgun (WGS) entry which is preliminary data.</text>
</comment>
<dbReference type="SMART" id="SM00573">
    <property type="entry name" value="HSA"/>
    <property type="match status" value="1"/>
</dbReference>
<feature type="compositionally biased region" description="Acidic residues" evidence="5">
    <location>
        <begin position="388"/>
        <end position="401"/>
    </location>
</feature>
<dbReference type="PANTHER" id="PTHR10799">
    <property type="entry name" value="SNF2/RAD54 HELICASE FAMILY"/>
    <property type="match status" value="1"/>
</dbReference>
<keyword evidence="10" id="KW-1185">Reference proteome</keyword>
<keyword evidence="2" id="KW-0805">Transcription regulation</keyword>
<dbReference type="Pfam" id="PF07529">
    <property type="entry name" value="HSA"/>
    <property type="match status" value="1"/>
</dbReference>
<dbReference type="GO" id="GO:0006355">
    <property type="term" value="P:regulation of DNA-templated transcription"/>
    <property type="evidence" value="ECO:0007669"/>
    <property type="project" value="InterPro"/>
</dbReference>
<gene>
    <name evidence="9" type="ORF">L596_021096</name>
</gene>
<evidence type="ECO:0000313" key="10">
    <source>
        <dbReference type="Proteomes" id="UP000298663"/>
    </source>
</evidence>
<evidence type="ECO:0000256" key="1">
    <source>
        <dbReference type="ARBA" id="ARBA00004123"/>
    </source>
</evidence>
<reference evidence="9 10" key="2">
    <citation type="journal article" date="2019" name="G3 (Bethesda)">
        <title>Hybrid Assembly of the Genome of the Entomopathogenic Nematode Steinernema carpocapsae Identifies the X-Chromosome.</title>
        <authorList>
            <person name="Serra L."/>
            <person name="Macchietto M."/>
            <person name="Macias-Munoz A."/>
            <person name="McGill C.J."/>
            <person name="Rodriguez I.M."/>
            <person name="Rodriguez B."/>
            <person name="Murad R."/>
            <person name="Mortazavi A."/>
        </authorList>
    </citation>
    <scope>NUCLEOTIDE SEQUENCE [LARGE SCALE GENOMIC DNA]</scope>
    <source>
        <strain evidence="9 10">ALL</strain>
    </source>
</reference>
<dbReference type="Gene3D" id="3.40.5.120">
    <property type="match status" value="1"/>
</dbReference>
<dbReference type="AlphaFoldDB" id="A0A4U5MVF4"/>
<evidence type="ECO:0000259" key="6">
    <source>
        <dbReference type="PROSITE" id="PS51192"/>
    </source>
</evidence>
<evidence type="ECO:0000256" key="4">
    <source>
        <dbReference type="ARBA" id="ARBA00023242"/>
    </source>
</evidence>
<feature type="domain" description="Helicase ATP-binding" evidence="6">
    <location>
        <begin position="492"/>
        <end position="598"/>
    </location>
</feature>
<dbReference type="PROSITE" id="PS51192">
    <property type="entry name" value="HELICASE_ATP_BIND_1"/>
    <property type="match status" value="1"/>
</dbReference>
<dbReference type="InterPro" id="IPR014001">
    <property type="entry name" value="Helicase_ATP-bd"/>
</dbReference>